<organism evidence="4 5">
    <name type="scientific">Inmirania thermothiophila</name>
    <dbReference type="NCBI Taxonomy" id="1750597"/>
    <lineage>
        <taxon>Bacteria</taxon>
        <taxon>Pseudomonadati</taxon>
        <taxon>Pseudomonadota</taxon>
        <taxon>Gammaproteobacteria</taxon>
        <taxon>Chromatiales</taxon>
        <taxon>Ectothiorhodospiraceae</taxon>
        <taxon>Inmirania</taxon>
    </lineage>
</organism>
<dbReference type="RefSeq" id="WP_170165012.1">
    <property type="nucleotide sequence ID" value="NZ_RJVI01000001.1"/>
</dbReference>
<gene>
    <name evidence="4" type="ORF">EDC57_0512</name>
</gene>
<dbReference type="InterPro" id="IPR036873">
    <property type="entry name" value="Rhodanese-like_dom_sf"/>
</dbReference>
<feature type="domain" description="Cyclic nucleotide-binding" evidence="2">
    <location>
        <begin position="17"/>
        <end position="115"/>
    </location>
</feature>
<protein>
    <submittedName>
        <fullName evidence="4">Formylglycine-generating enzyme required for sulfatase activity</fullName>
    </submittedName>
</protein>
<dbReference type="Pfam" id="PF03781">
    <property type="entry name" value="FGE-sulfatase"/>
    <property type="match status" value="1"/>
</dbReference>
<dbReference type="PROSITE" id="PS00888">
    <property type="entry name" value="CNMP_BINDING_1"/>
    <property type="match status" value="1"/>
</dbReference>
<feature type="domain" description="Rhodanese" evidence="3">
    <location>
        <begin position="274"/>
        <end position="351"/>
    </location>
</feature>
<evidence type="ECO:0000259" key="2">
    <source>
        <dbReference type="PROSITE" id="PS50042"/>
    </source>
</evidence>
<feature type="region of interest" description="Disordered" evidence="1">
    <location>
        <begin position="357"/>
        <end position="377"/>
    </location>
</feature>
<accession>A0A3N1Y719</accession>
<dbReference type="Pfam" id="PF00581">
    <property type="entry name" value="Rhodanese"/>
    <property type="match status" value="1"/>
</dbReference>
<dbReference type="SUPFAM" id="SSF51206">
    <property type="entry name" value="cAMP-binding domain-like"/>
    <property type="match status" value="2"/>
</dbReference>
<name>A0A3N1Y719_9GAMM</name>
<feature type="region of interest" description="Disordered" evidence="1">
    <location>
        <begin position="753"/>
        <end position="814"/>
    </location>
</feature>
<evidence type="ECO:0000313" key="5">
    <source>
        <dbReference type="Proteomes" id="UP000276634"/>
    </source>
</evidence>
<evidence type="ECO:0000259" key="3">
    <source>
        <dbReference type="PROSITE" id="PS50206"/>
    </source>
</evidence>
<sequence>MAGESRIDERLLGELVPVNGLSAGSRRQLAEKAELLALAPGDVLFRRGERDGRTLYLLEGEIELTDGRGGRVQVRAGTATARHPLAQHQPRQVTATARTPARVLAVETALLDMLLTWDQSPDHQYEVEEIAEDDGDWMTRMLQNRVFLKLPPANIQQIIMRMEDVRVRAGDVVVRQGEEGDYYYYIRKGRAVVLRRPSPGAPEVRLAELGEGDGFGEEALVADERRNATVRMLTDGHLMRLAKKDFVQLIRDPLQNAVDYYKGESIVASGGAWLDVRLPDEHANAHIAGSINIPLPALRLQLSRLQRGRPYVIYCDTGRRSAVAAFILSEKGYEAHVLAGGLQALPPEVFLSSARPHEEGPVVKPQAAAAPRAADEAAEALRRRAEEEAGRVLAEARRAAEEEARRLLEEARRAMEEVRAEQARARAEAERLAQLKETLEGERRALEEAAAAHTAARDAALTEARAEAERLRRRHDEMEAAWVASQQEVARLEEELARLREARAQAASDMDRARREADEARRGQEEAAAALRRRADEAEAARRELEALRERLEAVEAERERLAAEAGELRSATELEEALREAEAARARAEQRAAELERSLDEQQAEVRRLAAELAAATDRIHELEVEKEELWRARKEAEQEVAQARREAVEVIQRAHQEAEALKRELKAARSEAEEEIRRRLEAETSRLQAQLRSQVRAAERRGAAAARTPGRRRVAAALAVAVTAAVAAAVAAGALWAWRAGLVRLPDAADVAAPPAPPAEEPGRAGPQPAPEPRPAARAAPAPPRSAPPAEARARPGRRFRDPLRNGGLGPEMVEIPGGRFVMGSGEDEPYLNERPAHEVRLAAFAVGRTEVTFEDYDRFAQATGRPLPDDEGWGRGRQPVINVSWEDAAAYAAWLSQETGHVYRLPSEAQWEYAARAGTGGIYWWGSFIGVGNANCFNCGNPFDGARPVAVGSFPANPFGLHDTAGNVAEWVQDCYHPSYEGAPADGRPWEEPGCAERVVRGGSFTSAAKNLRVTVRERFAPDVRAENIGFRLVRLR</sequence>
<dbReference type="InterPro" id="IPR018488">
    <property type="entry name" value="cNMP-bd_CS"/>
</dbReference>
<dbReference type="Gene3D" id="3.90.1580.10">
    <property type="entry name" value="paralog of FGE (formylglycine-generating enzyme)"/>
    <property type="match status" value="1"/>
</dbReference>
<dbReference type="Pfam" id="PF00027">
    <property type="entry name" value="cNMP_binding"/>
    <property type="match status" value="2"/>
</dbReference>
<dbReference type="Proteomes" id="UP000276634">
    <property type="component" value="Unassembled WGS sequence"/>
</dbReference>
<dbReference type="CDD" id="cd06503">
    <property type="entry name" value="ATP-synt_Fo_b"/>
    <property type="match status" value="1"/>
</dbReference>
<dbReference type="InterPro" id="IPR000595">
    <property type="entry name" value="cNMP-bd_dom"/>
</dbReference>
<dbReference type="PROSITE" id="PS50042">
    <property type="entry name" value="CNMP_BINDING_3"/>
    <property type="match status" value="2"/>
</dbReference>
<dbReference type="SMART" id="SM00100">
    <property type="entry name" value="cNMP"/>
    <property type="match status" value="2"/>
</dbReference>
<dbReference type="PANTHER" id="PTHR23150">
    <property type="entry name" value="SULFATASE MODIFYING FACTOR 1, 2"/>
    <property type="match status" value="1"/>
</dbReference>
<dbReference type="SUPFAM" id="SSF56436">
    <property type="entry name" value="C-type lectin-like"/>
    <property type="match status" value="1"/>
</dbReference>
<dbReference type="InterPro" id="IPR001763">
    <property type="entry name" value="Rhodanese-like_dom"/>
</dbReference>
<dbReference type="Gene3D" id="2.60.120.10">
    <property type="entry name" value="Jelly Rolls"/>
    <property type="match status" value="2"/>
</dbReference>
<dbReference type="PANTHER" id="PTHR23150:SF35">
    <property type="entry name" value="BLL6746 PROTEIN"/>
    <property type="match status" value="1"/>
</dbReference>
<dbReference type="EMBL" id="RJVI01000001">
    <property type="protein sequence ID" value="ROR34613.1"/>
    <property type="molecule type" value="Genomic_DNA"/>
</dbReference>
<reference evidence="4 5" key="1">
    <citation type="submission" date="2018-11" db="EMBL/GenBank/DDBJ databases">
        <title>Genomic Encyclopedia of Type Strains, Phase IV (KMG-IV): sequencing the most valuable type-strain genomes for metagenomic binning, comparative biology and taxonomic classification.</title>
        <authorList>
            <person name="Goeker M."/>
        </authorList>
    </citation>
    <scope>NUCLEOTIDE SEQUENCE [LARGE SCALE GENOMIC DNA]</scope>
    <source>
        <strain evidence="4 5">DSM 100275</strain>
    </source>
</reference>
<dbReference type="InterPro" id="IPR042095">
    <property type="entry name" value="SUMF_sf"/>
</dbReference>
<dbReference type="GO" id="GO:0120147">
    <property type="term" value="F:formylglycine-generating oxidase activity"/>
    <property type="evidence" value="ECO:0007669"/>
    <property type="project" value="TreeGrafter"/>
</dbReference>
<feature type="region of interest" description="Disordered" evidence="1">
    <location>
        <begin position="505"/>
        <end position="527"/>
    </location>
</feature>
<dbReference type="AlphaFoldDB" id="A0A3N1Y719"/>
<feature type="compositionally biased region" description="Basic and acidic residues" evidence="1">
    <location>
        <begin position="505"/>
        <end position="525"/>
    </location>
</feature>
<evidence type="ECO:0000256" key="1">
    <source>
        <dbReference type="SAM" id="MobiDB-lite"/>
    </source>
</evidence>
<comment type="caution">
    <text evidence="4">The sequence shown here is derived from an EMBL/GenBank/DDBJ whole genome shotgun (WGS) entry which is preliminary data.</text>
</comment>
<dbReference type="PROSITE" id="PS50206">
    <property type="entry name" value="RHODANESE_3"/>
    <property type="match status" value="1"/>
</dbReference>
<feature type="domain" description="Cyclic nucleotide-binding" evidence="2">
    <location>
        <begin position="146"/>
        <end position="250"/>
    </location>
</feature>
<dbReference type="SMART" id="SM00450">
    <property type="entry name" value="RHOD"/>
    <property type="match status" value="1"/>
</dbReference>
<dbReference type="InterPro" id="IPR051043">
    <property type="entry name" value="Sulfatase_Mod_Factor_Kinase"/>
</dbReference>
<dbReference type="CDD" id="cd00038">
    <property type="entry name" value="CAP_ED"/>
    <property type="match status" value="2"/>
</dbReference>
<dbReference type="CDD" id="cd00158">
    <property type="entry name" value="RHOD"/>
    <property type="match status" value="1"/>
</dbReference>
<dbReference type="InterPro" id="IPR016187">
    <property type="entry name" value="CTDL_fold"/>
</dbReference>
<dbReference type="Gene3D" id="3.40.250.10">
    <property type="entry name" value="Rhodanese-like domain"/>
    <property type="match status" value="1"/>
</dbReference>
<evidence type="ECO:0000313" key="4">
    <source>
        <dbReference type="EMBL" id="ROR34613.1"/>
    </source>
</evidence>
<keyword evidence="5" id="KW-1185">Reference proteome</keyword>
<proteinExistence type="predicted"/>
<dbReference type="InterPro" id="IPR018490">
    <property type="entry name" value="cNMP-bd_dom_sf"/>
</dbReference>
<dbReference type="InterPro" id="IPR005532">
    <property type="entry name" value="SUMF_dom"/>
</dbReference>
<dbReference type="SUPFAM" id="SSF52821">
    <property type="entry name" value="Rhodanese/Cell cycle control phosphatase"/>
    <property type="match status" value="1"/>
</dbReference>
<dbReference type="InterPro" id="IPR014710">
    <property type="entry name" value="RmlC-like_jellyroll"/>
</dbReference>